<protein>
    <submittedName>
        <fullName evidence="2">Uncharacterized protein</fullName>
    </submittedName>
</protein>
<gene>
    <name evidence="2" type="ORF">E2C01_056801</name>
</gene>
<reference evidence="2 3" key="1">
    <citation type="submission" date="2019-05" db="EMBL/GenBank/DDBJ databases">
        <title>Another draft genome of Portunus trituberculatus and its Hox gene families provides insights of decapod evolution.</title>
        <authorList>
            <person name="Jeong J.-H."/>
            <person name="Song I."/>
            <person name="Kim S."/>
            <person name="Choi T."/>
            <person name="Kim D."/>
            <person name="Ryu S."/>
            <person name="Kim W."/>
        </authorList>
    </citation>
    <scope>NUCLEOTIDE SEQUENCE [LARGE SCALE GENOMIC DNA]</scope>
    <source>
        <tissue evidence="2">Muscle</tissue>
    </source>
</reference>
<proteinExistence type="predicted"/>
<dbReference type="Proteomes" id="UP000324222">
    <property type="component" value="Unassembled WGS sequence"/>
</dbReference>
<feature type="region of interest" description="Disordered" evidence="1">
    <location>
        <begin position="161"/>
        <end position="186"/>
    </location>
</feature>
<dbReference type="EMBL" id="VSRR010019979">
    <property type="protein sequence ID" value="MPC62712.1"/>
    <property type="molecule type" value="Genomic_DNA"/>
</dbReference>
<evidence type="ECO:0000256" key="1">
    <source>
        <dbReference type="SAM" id="MobiDB-lite"/>
    </source>
</evidence>
<evidence type="ECO:0000313" key="2">
    <source>
        <dbReference type="EMBL" id="MPC62712.1"/>
    </source>
</evidence>
<comment type="caution">
    <text evidence="2">The sequence shown here is derived from an EMBL/GenBank/DDBJ whole genome shotgun (WGS) entry which is preliminary data.</text>
</comment>
<sequence>MRQGEKSKTRVDKRMMRYGRDERCEQGERDKLYKQIERHVRYNQCYGGRSAGGTAAANMGAPARTTHRTTVAAERAAVTWAPLAEPAFPGRFLALPLPLRSPMDCLLHVRHHKDPGKTASGKEGHATCLSPIRRDRVRLAARRSCAVLGWARRLVLAAGTTLTSAPNPPGNGPQSKCRSLREEGAG</sequence>
<name>A0A5B7GV51_PORTR</name>
<organism evidence="2 3">
    <name type="scientific">Portunus trituberculatus</name>
    <name type="common">Swimming crab</name>
    <name type="synonym">Neptunus trituberculatus</name>
    <dbReference type="NCBI Taxonomy" id="210409"/>
    <lineage>
        <taxon>Eukaryota</taxon>
        <taxon>Metazoa</taxon>
        <taxon>Ecdysozoa</taxon>
        <taxon>Arthropoda</taxon>
        <taxon>Crustacea</taxon>
        <taxon>Multicrustacea</taxon>
        <taxon>Malacostraca</taxon>
        <taxon>Eumalacostraca</taxon>
        <taxon>Eucarida</taxon>
        <taxon>Decapoda</taxon>
        <taxon>Pleocyemata</taxon>
        <taxon>Brachyura</taxon>
        <taxon>Eubrachyura</taxon>
        <taxon>Portunoidea</taxon>
        <taxon>Portunidae</taxon>
        <taxon>Portuninae</taxon>
        <taxon>Portunus</taxon>
    </lineage>
</organism>
<evidence type="ECO:0000313" key="3">
    <source>
        <dbReference type="Proteomes" id="UP000324222"/>
    </source>
</evidence>
<keyword evidence="3" id="KW-1185">Reference proteome</keyword>
<dbReference type="AlphaFoldDB" id="A0A5B7GV51"/>
<accession>A0A5B7GV51</accession>